<gene>
    <name evidence="8" type="ORF">ACFSE6_11190</name>
</gene>
<dbReference type="PRINTS" id="PR00463">
    <property type="entry name" value="EP450I"/>
</dbReference>
<dbReference type="EMBL" id="JBHUEE010000005">
    <property type="protein sequence ID" value="MFD1718403.1"/>
    <property type="molecule type" value="Genomic_DNA"/>
</dbReference>
<sequence length="421" mass="46902">MPFDPYAGIPHLPTPDSGLDLLREGYAFASRRCEQLGTAAFRARVLGVPVVFMRGREATRLFYASGLFTRRGAVPPFVKHLLQDDGSVQALDDAAHHHRKAMFRGLLGGPEAVGRIREMFIEEWQRAVRLWSGQDRIELHRHAQVVLTRTALRFTGVRLNEADVRRRAQDLAAMVDRVALVGPPNWWARLRRRGTEAWAADLVERTRAGELSPPPESPLAVIAAHAEPDGRPLSPQVAAVELINVLRPTVAISRFLAFAAVALIEHPAWYEEFAAGKEADLEGFVHEVRRRYPFFPAVPGRARETFAWHGEEVAAGALVILDLYGTNHDPALWDRPEAFVPERFRDWDGDPDTLIPQGGGDVATGHRCPGENITIELMKETVRQLTRGMQYRVPVQDLSIALNRPPALPREGVLLSDVAVV</sequence>
<dbReference type="Pfam" id="PF00067">
    <property type="entry name" value="p450"/>
    <property type="match status" value="1"/>
</dbReference>
<evidence type="ECO:0000256" key="6">
    <source>
        <dbReference type="ARBA" id="ARBA00023004"/>
    </source>
</evidence>
<keyword evidence="7" id="KW-0503">Monooxygenase</keyword>
<dbReference type="InterPro" id="IPR036396">
    <property type="entry name" value="Cyt_P450_sf"/>
</dbReference>
<evidence type="ECO:0000313" key="9">
    <source>
        <dbReference type="Proteomes" id="UP001597277"/>
    </source>
</evidence>
<keyword evidence="9" id="KW-1185">Reference proteome</keyword>
<proteinExistence type="inferred from homology"/>
<name>A0ABW4L4L5_9MICO</name>
<keyword evidence="6" id="KW-0408">Iron</keyword>
<reference evidence="9" key="1">
    <citation type="journal article" date="2019" name="Int. J. Syst. Evol. Microbiol.">
        <title>The Global Catalogue of Microorganisms (GCM) 10K type strain sequencing project: providing services to taxonomists for standard genome sequencing and annotation.</title>
        <authorList>
            <consortium name="The Broad Institute Genomics Platform"/>
            <consortium name="The Broad Institute Genome Sequencing Center for Infectious Disease"/>
            <person name="Wu L."/>
            <person name="Ma J."/>
        </authorList>
    </citation>
    <scope>NUCLEOTIDE SEQUENCE [LARGE SCALE GENOMIC DNA]</scope>
    <source>
        <strain evidence="9">JCM 17130</strain>
    </source>
</reference>
<dbReference type="PANTHER" id="PTHR24286">
    <property type="entry name" value="CYTOCHROME P450 26"/>
    <property type="match status" value="1"/>
</dbReference>
<evidence type="ECO:0000256" key="4">
    <source>
        <dbReference type="ARBA" id="ARBA00022723"/>
    </source>
</evidence>
<evidence type="ECO:0000256" key="2">
    <source>
        <dbReference type="ARBA" id="ARBA00010617"/>
    </source>
</evidence>
<comment type="similarity">
    <text evidence="2">Belongs to the cytochrome P450 family.</text>
</comment>
<keyword evidence="4" id="KW-0479">Metal-binding</keyword>
<dbReference type="InterPro" id="IPR002401">
    <property type="entry name" value="Cyt_P450_E_grp-I"/>
</dbReference>
<dbReference type="PANTHER" id="PTHR24286:SF24">
    <property type="entry name" value="LANOSTEROL 14-ALPHA DEMETHYLASE"/>
    <property type="match status" value="1"/>
</dbReference>
<dbReference type="RefSeq" id="WP_388006623.1">
    <property type="nucleotide sequence ID" value="NZ_JBHUEE010000005.1"/>
</dbReference>
<comment type="caution">
    <text evidence="8">The sequence shown here is derived from an EMBL/GenBank/DDBJ whole genome shotgun (WGS) entry which is preliminary data.</text>
</comment>
<organism evidence="8 9">
    <name type="scientific">Georgenia deserti</name>
    <dbReference type="NCBI Taxonomy" id="2093781"/>
    <lineage>
        <taxon>Bacteria</taxon>
        <taxon>Bacillati</taxon>
        <taxon>Actinomycetota</taxon>
        <taxon>Actinomycetes</taxon>
        <taxon>Micrococcales</taxon>
        <taxon>Bogoriellaceae</taxon>
        <taxon>Georgenia</taxon>
    </lineage>
</organism>
<evidence type="ECO:0000256" key="1">
    <source>
        <dbReference type="ARBA" id="ARBA00001971"/>
    </source>
</evidence>
<evidence type="ECO:0000256" key="7">
    <source>
        <dbReference type="ARBA" id="ARBA00023033"/>
    </source>
</evidence>
<comment type="cofactor">
    <cofactor evidence="1">
        <name>heme</name>
        <dbReference type="ChEBI" id="CHEBI:30413"/>
    </cofactor>
</comment>
<keyword evidence="3" id="KW-0349">Heme</keyword>
<dbReference type="Proteomes" id="UP001597277">
    <property type="component" value="Unassembled WGS sequence"/>
</dbReference>
<dbReference type="InterPro" id="IPR001128">
    <property type="entry name" value="Cyt_P450"/>
</dbReference>
<evidence type="ECO:0000313" key="8">
    <source>
        <dbReference type="EMBL" id="MFD1718403.1"/>
    </source>
</evidence>
<accession>A0ABW4L4L5</accession>
<evidence type="ECO:0000256" key="5">
    <source>
        <dbReference type="ARBA" id="ARBA00023002"/>
    </source>
</evidence>
<dbReference type="SUPFAM" id="SSF48264">
    <property type="entry name" value="Cytochrome P450"/>
    <property type="match status" value="1"/>
</dbReference>
<protein>
    <submittedName>
        <fullName evidence="8">Cytochrome P450</fullName>
    </submittedName>
</protein>
<evidence type="ECO:0000256" key="3">
    <source>
        <dbReference type="ARBA" id="ARBA00022617"/>
    </source>
</evidence>
<dbReference type="Gene3D" id="1.10.630.10">
    <property type="entry name" value="Cytochrome P450"/>
    <property type="match status" value="1"/>
</dbReference>
<keyword evidence="5" id="KW-0560">Oxidoreductase</keyword>
<dbReference type="CDD" id="cd11067">
    <property type="entry name" value="CYP152"/>
    <property type="match status" value="1"/>
</dbReference>